<feature type="region of interest" description="Disordered" evidence="1">
    <location>
        <begin position="66"/>
        <end position="104"/>
    </location>
</feature>
<dbReference type="EMBL" id="FNJL01000010">
    <property type="protein sequence ID" value="SDP28861.1"/>
    <property type="molecule type" value="Genomic_DNA"/>
</dbReference>
<gene>
    <name evidence="2" type="ORF">SAMN04489708_11064</name>
</gene>
<dbReference type="Proteomes" id="UP000199317">
    <property type="component" value="Unassembled WGS sequence"/>
</dbReference>
<evidence type="ECO:0000313" key="3">
    <source>
        <dbReference type="Proteomes" id="UP000199317"/>
    </source>
</evidence>
<dbReference type="OrthoDB" id="8756642at2"/>
<feature type="compositionally biased region" description="Basic and acidic residues" evidence="1">
    <location>
        <begin position="66"/>
        <end position="76"/>
    </location>
</feature>
<feature type="region of interest" description="Disordered" evidence="1">
    <location>
        <begin position="1"/>
        <end position="23"/>
    </location>
</feature>
<evidence type="ECO:0000256" key="1">
    <source>
        <dbReference type="SAM" id="MobiDB-lite"/>
    </source>
</evidence>
<accession>A0A1H0RHD9</accession>
<name>A0A1H0RHD9_9BURK</name>
<reference evidence="3" key="1">
    <citation type="submission" date="2016-10" db="EMBL/GenBank/DDBJ databases">
        <authorList>
            <person name="Varghese N."/>
            <person name="Submissions S."/>
        </authorList>
    </citation>
    <scope>NUCLEOTIDE SEQUENCE [LARGE SCALE GENOMIC DNA]</scope>
    <source>
        <strain evidence="3">DSM 17101</strain>
    </source>
</reference>
<keyword evidence="3" id="KW-1185">Reference proteome</keyword>
<feature type="compositionally biased region" description="Gly residues" evidence="1">
    <location>
        <begin position="1"/>
        <end position="13"/>
    </location>
</feature>
<dbReference type="AlphaFoldDB" id="A0A1H0RHD9"/>
<proteinExistence type="predicted"/>
<organism evidence="2 3">
    <name type="scientific">Paracidovorax cattleyae</name>
    <dbReference type="NCBI Taxonomy" id="80868"/>
    <lineage>
        <taxon>Bacteria</taxon>
        <taxon>Pseudomonadati</taxon>
        <taxon>Pseudomonadota</taxon>
        <taxon>Betaproteobacteria</taxon>
        <taxon>Burkholderiales</taxon>
        <taxon>Comamonadaceae</taxon>
        <taxon>Paracidovorax</taxon>
    </lineage>
</organism>
<sequence>MAGVKGRSGGARPGAGRPKKEPVVLPLSTVYDEPDKFLRAVMNDSGTEAKLRVDAAKALLSAQVRRAENGGKKEQARAAAKTAGAGKFASAAPPKLAAAGGKRV</sequence>
<protein>
    <submittedName>
        <fullName evidence="2">Phage terminase small subunit</fullName>
    </submittedName>
</protein>
<evidence type="ECO:0000313" key="2">
    <source>
        <dbReference type="EMBL" id="SDP28861.1"/>
    </source>
</evidence>
<feature type="compositionally biased region" description="Low complexity" evidence="1">
    <location>
        <begin position="77"/>
        <end position="104"/>
    </location>
</feature>